<dbReference type="KEGG" id="acae:HYG86_07460"/>
<proteinExistence type="predicted"/>
<feature type="transmembrane region" description="Helical" evidence="1">
    <location>
        <begin position="7"/>
        <end position="24"/>
    </location>
</feature>
<dbReference type="Pfam" id="PF21846">
    <property type="entry name" value="DUF6905"/>
    <property type="match status" value="1"/>
</dbReference>
<dbReference type="Proteomes" id="UP000516160">
    <property type="component" value="Chromosome"/>
</dbReference>
<keyword evidence="1" id="KW-0812">Transmembrane</keyword>
<feature type="transmembrane region" description="Helical" evidence="1">
    <location>
        <begin position="59"/>
        <end position="77"/>
    </location>
</feature>
<evidence type="ECO:0000313" key="3">
    <source>
        <dbReference type="Proteomes" id="UP000516160"/>
    </source>
</evidence>
<accession>A0A7G9W7H0</accession>
<keyword evidence="3" id="KW-1185">Reference proteome</keyword>
<organism evidence="2 3">
    <name type="scientific">Alkalicella caledoniensis</name>
    <dbReference type="NCBI Taxonomy" id="2731377"/>
    <lineage>
        <taxon>Bacteria</taxon>
        <taxon>Bacillati</taxon>
        <taxon>Bacillota</taxon>
        <taxon>Clostridia</taxon>
        <taxon>Eubacteriales</taxon>
        <taxon>Proteinivoracaceae</taxon>
        <taxon>Alkalicella</taxon>
    </lineage>
</organism>
<dbReference type="AlphaFoldDB" id="A0A7G9W7H0"/>
<reference evidence="2 3" key="1">
    <citation type="submission" date="2020-07" db="EMBL/GenBank/DDBJ databases">
        <title>Alkalicella. sp. LB2 genome.</title>
        <authorList>
            <person name="Postec A."/>
            <person name="Quemeneur M."/>
        </authorList>
    </citation>
    <scope>NUCLEOTIDE SEQUENCE [LARGE SCALE GENOMIC DNA]</scope>
    <source>
        <strain evidence="2 3">LB2</strain>
    </source>
</reference>
<dbReference type="RefSeq" id="WP_213168482.1">
    <property type="nucleotide sequence ID" value="NZ_CP058559.1"/>
</dbReference>
<gene>
    <name evidence="2" type="ORF">HYG86_07460</name>
</gene>
<protein>
    <submittedName>
        <fullName evidence="2">Uncharacterized protein</fullName>
    </submittedName>
</protein>
<name>A0A7G9W7H0_ALKCA</name>
<dbReference type="InterPro" id="IPR054200">
    <property type="entry name" value="DUF6905"/>
</dbReference>
<keyword evidence="1" id="KW-1133">Transmembrane helix</keyword>
<evidence type="ECO:0000313" key="2">
    <source>
        <dbReference type="EMBL" id="QNO14632.1"/>
    </source>
</evidence>
<feature type="transmembrane region" description="Helical" evidence="1">
    <location>
        <begin position="89"/>
        <end position="108"/>
    </location>
</feature>
<evidence type="ECO:0000256" key="1">
    <source>
        <dbReference type="SAM" id="Phobius"/>
    </source>
</evidence>
<feature type="transmembrane region" description="Helical" evidence="1">
    <location>
        <begin position="30"/>
        <end position="47"/>
    </location>
</feature>
<sequence>MKHIGTILGSAIAGIFVMSVWGAFVGEHGIGGGWFAGLIIIGSMWYMNHFLGLIDNPGAFIDMALGIGVAGFVRPMFSDGFQVGIDSLPTLAIVLVGGACGGVAAVMLEKHWAKNVVEVEDVNKAA</sequence>
<dbReference type="EMBL" id="CP058559">
    <property type="protein sequence ID" value="QNO14632.1"/>
    <property type="molecule type" value="Genomic_DNA"/>
</dbReference>
<keyword evidence="1" id="KW-0472">Membrane</keyword>